<protein>
    <submittedName>
        <fullName evidence="2">Uncharacterized protein</fullName>
    </submittedName>
</protein>
<evidence type="ECO:0000313" key="2">
    <source>
        <dbReference type="EMBL" id="MDR7298671.1"/>
    </source>
</evidence>
<comment type="caution">
    <text evidence="2">The sequence shown here is derived from an EMBL/GenBank/DDBJ whole genome shotgun (WGS) entry which is preliminary data.</text>
</comment>
<feature type="transmembrane region" description="Helical" evidence="1">
    <location>
        <begin position="137"/>
        <end position="159"/>
    </location>
</feature>
<evidence type="ECO:0000313" key="3">
    <source>
        <dbReference type="Proteomes" id="UP001180536"/>
    </source>
</evidence>
<keyword evidence="3" id="KW-1185">Reference proteome</keyword>
<gene>
    <name evidence="2" type="ORF">J2X16_004039</name>
</gene>
<organism evidence="2 3">
    <name type="scientific">Pelomonas aquatica</name>
    <dbReference type="NCBI Taxonomy" id="431058"/>
    <lineage>
        <taxon>Bacteria</taxon>
        <taxon>Pseudomonadati</taxon>
        <taxon>Pseudomonadota</taxon>
        <taxon>Betaproteobacteria</taxon>
        <taxon>Burkholderiales</taxon>
        <taxon>Sphaerotilaceae</taxon>
        <taxon>Roseateles</taxon>
    </lineage>
</organism>
<feature type="transmembrane region" description="Helical" evidence="1">
    <location>
        <begin position="12"/>
        <end position="30"/>
    </location>
</feature>
<sequence length="224" mass="24115">MRAFVDLLRWPVATLLGAAMCLGGIWFFSRKMLRRHAADIRTTWYFFFLIAIATFIAGRVCADAGLIDVKGEFQGAGGDMLNRTLKYVFALNEHLAASLGIVLLILGPQIGSYLLAGTLSGCAAPPRYSGMVVRFSLLLFAKSLVLAAGVLLGLGILGGASNWAGLSTRKIGGMLTLSLYLQLAAFYFLSARVEIDEISLSSQGAKPLSAAARLHRWMTRNLPA</sequence>
<proteinExistence type="predicted"/>
<evidence type="ECO:0000256" key="1">
    <source>
        <dbReference type="SAM" id="Phobius"/>
    </source>
</evidence>
<name>A0ABU1ZGA4_9BURK</name>
<keyword evidence="1" id="KW-0812">Transmembrane</keyword>
<feature type="transmembrane region" description="Helical" evidence="1">
    <location>
        <begin position="42"/>
        <end position="60"/>
    </location>
</feature>
<accession>A0ABU1ZGA4</accession>
<keyword evidence="1" id="KW-1133">Transmembrane helix</keyword>
<feature type="transmembrane region" description="Helical" evidence="1">
    <location>
        <begin position="171"/>
        <end position="189"/>
    </location>
</feature>
<keyword evidence="1" id="KW-0472">Membrane</keyword>
<feature type="transmembrane region" description="Helical" evidence="1">
    <location>
        <begin position="95"/>
        <end position="116"/>
    </location>
</feature>
<reference evidence="2 3" key="1">
    <citation type="submission" date="2023-07" db="EMBL/GenBank/DDBJ databases">
        <title>Sorghum-associated microbial communities from plants grown in Nebraska, USA.</title>
        <authorList>
            <person name="Schachtman D."/>
        </authorList>
    </citation>
    <scope>NUCLEOTIDE SEQUENCE [LARGE SCALE GENOMIC DNA]</scope>
    <source>
        <strain evidence="2 3">BE310</strain>
    </source>
</reference>
<dbReference type="EMBL" id="JAVDXQ010000006">
    <property type="protein sequence ID" value="MDR7298671.1"/>
    <property type="molecule type" value="Genomic_DNA"/>
</dbReference>
<dbReference type="RefSeq" id="WP_310347736.1">
    <property type="nucleotide sequence ID" value="NZ_JAVDXQ010000006.1"/>
</dbReference>
<dbReference type="Proteomes" id="UP001180536">
    <property type="component" value="Unassembled WGS sequence"/>
</dbReference>